<gene>
    <name evidence="1" type="ORF">mPipKuh1_005988</name>
</gene>
<keyword evidence="2" id="KW-1185">Reference proteome</keyword>
<accession>A0A7J8B0X9</accession>
<proteinExistence type="predicted"/>
<dbReference type="EMBL" id="JACAGB010000001">
    <property type="protein sequence ID" value="KAF6392136.1"/>
    <property type="molecule type" value="Genomic_DNA"/>
</dbReference>
<evidence type="ECO:0000313" key="2">
    <source>
        <dbReference type="Proteomes" id="UP000558488"/>
    </source>
</evidence>
<reference evidence="1 2" key="1">
    <citation type="journal article" date="2020" name="Nature">
        <title>Six reference-quality genomes reveal evolution of bat adaptations.</title>
        <authorList>
            <person name="Jebb D."/>
            <person name="Huang Z."/>
            <person name="Pippel M."/>
            <person name="Hughes G.M."/>
            <person name="Lavrichenko K."/>
            <person name="Devanna P."/>
            <person name="Winkler S."/>
            <person name="Jermiin L.S."/>
            <person name="Skirmuntt E.C."/>
            <person name="Katzourakis A."/>
            <person name="Burkitt-Gray L."/>
            <person name="Ray D.A."/>
            <person name="Sullivan K.A.M."/>
            <person name="Roscito J.G."/>
            <person name="Kirilenko B.M."/>
            <person name="Davalos L.M."/>
            <person name="Corthals A.P."/>
            <person name="Power M.L."/>
            <person name="Jones G."/>
            <person name="Ransome R.D."/>
            <person name="Dechmann D.K.N."/>
            <person name="Locatelli A.G."/>
            <person name="Puechmaille S.J."/>
            <person name="Fedrigo O."/>
            <person name="Jarvis E.D."/>
            <person name="Hiller M."/>
            <person name="Vernes S.C."/>
            <person name="Myers E.W."/>
            <person name="Teeling E.C."/>
        </authorList>
    </citation>
    <scope>NUCLEOTIDE SEQUENCE [LARGE SCALE GENOMIC DNA]</scope>
    <source>
        <strain evidence="1">MPipKuh1</strain>
        <tissue evidence="1">Flight muscle</tissue>
    </source>
</reference>
<organism evidence="1 2">
    <name type="scientific">Pipistrellus kuhlii</name>
    <name type="common">Kuhl's pipistrelle</name>
    <dbReference type="NCBI Taxonomy" id="59472"/>
    <lineage>
        <taxon>Eukaryota</taxon>
        <taxon>Metazoa</taxon>
        <taxon>Chordata</taxon>
        <taxon>Craniata</taxon>
        <taxon>Vertebrata</taxon>
        <taxon>Euteleostomi</taxon>
        <taxon>Mammalia</taxon>
        <taxon>Eutheria</taxon>
        <taxon>Laurasiatheria</taxon>
        <taxon>Chiroptera</taxon>
        <taxon>Yangochiroptera</taxon>
        <taxon>Vespertilionidae</taxon>
        <taxon>Pipistrellus</taxon>
    </lineage>
</organism>
<name>A0A7J8B0X9_PIPKU</name>
<dbReference type="Proteomes" id="UP000558488">
    <property type="component" value="Unassembled WGS sequence"/>
</dbReference>
<dbReference type="AlphaFoldDB" id="A0A7J8B0X9"/>
<evidence type="ECO:0000313" key="1">
    <source>
        <dbReference type="EMBL" id="KAF6392136.1"/>
    </source>
</evidence>
<sequence length="50" mass="6188">MIRRDPLSSQKEWWHAGREWRLGRLKGRGNEILNWNWEMIIFWIFKSTGT</sequence>
<protein>
    <submittedName>
        <fullName evidence="1">GTP binding protein 4</fullName>
    </submittedName>
</protein>
<comment type="caution">
    <text evidence="1">The sequence shown here is derived from an EMBL/GenBank/DDBJ whole genome shotgun (WGS) entry which is preliminary data.</text>
</comment>